<dbReference type="GO" id="GO:0008168">
    <property type="term" value="F:methyltransferase activity"/>
    <property type="evidence" value="ECO:0007669"/>
    <property type="project" value="UniProtKB-KW"/>
</dbReference>
<reference evidence="5 6" key="1">
    <citation type="submission" date="2024-02" db="EMBL/GenBank/DDBJ databases">
        <authorList>
            <person name="Chen Y."/>
            <person name="Shah S."/>
            <person name="Dougan E. K."/>
            <person name="Thang M."/>
            <person name="Chan C."/>
        </authorList>
    </citation>
    <scope>NUCLEOTIDE SEQUENCE [LARGE SCALE GENOMIC DNA]</scope>
</reference>
<feature type="non-terminal residue" evidence="5">
    <location>
        <position position="1"/>
    </location>
</feature>
<evidence type="ECO:0000313" key="6">
    <source>
        <dbReference type="Proteomes" id="UP001642464"/>
    </source>
</evidence>
<feature type="compositionally biased region" description="Basic and acidic residues" evidence="4">
    <location>
        <begin position="484"/>
        <end position="494"/>
    </location>
</feature>
<organism evidence="5 6">
    <name type="scientific">Durusdinium trenchii</name>
    <dbReference type="NCBI Taxonomy" id="1381693"/>
    <lineage>
        <taxon>Eukaryota</taxon>
        <taxon>Sar</taxon>
        <taxon>Alveolata</taxon>
        <taxon>Dinophyceae</taxon>
        <taxon>Suessiales</taxon>
        <taxon>Symbiodiniaceae</taxon>
        <taxon>Durusdinium</taxon>
    </lineage>
</organism>
<dbReference type="InterPro" id="IPR001525">
    <property type="entry name" value="C5_MeTfrase"/>
</dbReference>
<keyword evidence="3" id="KW-0949">S-adenosyl-L-methionine</keyword>
<keyword evidence="1 5" id="KW-0489">Methyltransferase</keyword>
<evidence type="ECO:0000256" key="3">
    <source>
        <dbReference type="ARBA" id="ARBA00022691"/>
    </source>
</evidence>
<dbReference type="Proteomes" id="UP001642464">
    <property type="component" value="Unassembled WGS sequence"/>
</dbReference>
<dbReference type="PANTHER" id="PTHR46098">
    <property type="entry name" value="TRNA (CYTOSINE(38)-C(5))-METHYLTRANSFERASE"/>
    <property type="match status" value="1"/>
</dbReference>
<feature type="region of interest" description="Disordered" evidence="4">
    <location>
        <begin position="302"/>
        <end position="324"/>
    </location>
</feature>
<protein>
    <submittedName>
        <fullName evidence="5">Modification methylase Phi3TI (M.Phi3TI) (Cytosine-specific methyltransferase Phi3TI)</fullName>
    </submittedName>
</protein>
<evidence type="ECO:0000313" key="5">
    <source>
        <dbReference type="EMBL" id="CAK9013580.1"/>
    </source>
</evidence>
<name>A0ABP0JH37_9DINO</name>
<evidence type="ECO:0000256" key="1">
    <source>
        <dbReference type="ARBA" id="ARBA00022603"/>
    </source>
</evidence>
<keyword evidence="6" id="KW-1185">Reference proteome</keyword>
<comment type="caution">
    <text evidence="5">The sequence shown here is derived from an EMBL/GenBank/DDBJ whole genome shotgun (WGS) entry which is preliminary data.</text>
</comment>
<dbReference type="PRINTS" id="PR00105">
    <property type="entry name" value="C5METTRFRASE"/>
</dbReference>
<dbReference type="Gene3D" id="3.40.50.150">
    <property type="entry name" value="Vaccinia Virus protein VP39"/>
    <property type="match status" value="1"/>
</dbReference>
<feature type="compositionally biased region" description="Polar residues" evidence="4">
    <location>
        <begin position="315"/>
        <end position="324"/>
    </location>
</feature>
<evidence type="ECO:0000256" key="4">
    <source>
        <dbReference type="SAM" id="MobiDB-lite"/>
    </source>
</evidence>
<dbReference type="GO" id="GO:0032259">
    <property type="term" value="P:methylation"/>
    <property type="evidence" value="ECO:0007669"/>
    <property type="project" value="UniProtKB-KW"/>
</dbReference>
<evidence type="ECO:0000256" key="2">
    <source>
        <dbReference type="ARBA" id="ARBA00022679"/>
    </source>
</evidence>
<proteinExistence type="predicted"/>
<feature type="region of interest" description="Disordered" evidence="4">
    <location>
        <begin position="484"/>
        <end position="515"/>
    </location>
</feature>
<keyword evidence="2" id="KW-0808">Transferase</keyword>
<sequence>VQLFRPDETVKFVEPLPVGPGRLHKLFDGWLTKLVPSEVSGLKGYLVGQWSQPGWPHFGSICSGTDIPAAVCEQWWSWAGDFAGDFERLDMRFEHKFSCELDPKKRGFIRSVHPGVGHIFGDVMDLSGQEAWCFKTGGLTPVPACEVVAAGFPCTDVSHLNPHSRTQANRSCVGHSSMRTGGVFGGILDYLRSQDTKPTVLLLENVMGLSAPPKEGGPSNLDIVGLQLAGLGYHLHAWYLTPKMFGVPQCRQRVWMTAIRTDLVQDLVHNLSEVNDILAELTSRITGWSKELKDFQKYTKAKLHKQRKSNKKRGSSNLVSKNQKPQRWVMRTIQKKKPVRVPRAWKEILKAGQSRFVYLQTLTRRKRALLCSAGVKAFPEQGITRVIDISQSPGRSNLVVGYMPCITPKGEKYLTALCRPVLGLECLRIQGLWLDSGDSRVEGMSDSLLKDLAGNAFEQSCFAAVLWCTLVFYSKMHHRRADAHSAGHKSDKPDQAQQQLDDGGRTPIYLNSDPDQDANIISLTMSDSASVKQC</sequence>
<dbReference type="InterPro" id="IPR050750">
    <property type="entry name" value="C5-MTase"/>
</dbReference>
<dbReference type="EMBL" id="CAXAMM010007223">
    <property type="protein sequence ID" value="CAK9013580.1"/>
    <property type="molecule type" value="Genomic_DNA"/>
</dbReference>
<dbReference type="InterPro" id="IPR029063">
    <property type="entry name" value="SAM-dependent_MTases_sf"/>
</dbReference>
<gene>
    <name evidence="5" type="ORF">SCF082_LOCUS11991</name>
</gene>
<dbReference type="SUPFAM" id="SSF53335">
    <property type="entry name" value="S-adenosyl-L-methionine-dependent methyltransferases"/>
    <property type="match status" value="1"/>
</dbReference>
<dbReference type="PANTHER" id="PTHR46098:SF1">
    <property type="entry name" value="TRNA (CYTOSINE(38)-C(5))-METHYLTRANSFERASE"/>
    <property type="match status" value="1"/>
</dbReference>
<dbReference type="Pfam" id="PF00145">
    <property type="entry name" value="DNA_methylase"/>
    <property type="match status" value="1"/>
</dbReference>
<feature type="compositionally biased region" description="Basic residues" evidence="4">
    <location>
        <begin position="302"/>
        <end position="314"/>
    </location>
</feature>
<accession>A0ABP0JH37</accession>
<feature type="non-terminal residue" evidence="5">
    <location>
        <position position="534"/>
    </location>
</feature>